<proteinExistence type="predicted"/>
<reference evidence="1" key="1">
    <citation type="submission" date="2020-10" db="EMBL/GenBank/DDBJ databases">
        <authorList>
            <person name="Gilroy R."/>
        </authorList>
    </citation>
    <scope>NUCLEOTIDE SEQUENCE</scope>
    <source>
        <strain evidence="1">ChiHcec3-6078</strain>
    </source>
</reference>
<gene>
    <name evidence="1" type="ORF">IAC50_07145</name>
</gene>
<accession>A0A9D1I3I6</accession>
<protein>
    <submittedName>
        <fullName evidence="1">Uncharacterized protein</fullName>
    </submittedName>
</protein>
<dbReference type="Proteomes" id="UP000824090">
    <property type="component" value="Unassembled WGS sequence"/>
</dbReference>
<comment type="caution">
    <text evidence="1">The sequence shown here is derived from an EMBL/GenBank/DDBJ whole genome shotgun (WGS) entry which is preliminary data.</text>
</comment>
<evidence type="ECO:0000313" key="2">
    <source>
        <dbReference type="Proteomes" id="UP000824090"/>
    </source>
</evidence>
<organism evidence="1 2">
    <name type="scientific">Candidatus Allocopromorpha excrementigallinarum</name>
    <dbReference type="NCBI Taxonomy" id="2840742"/>
    <lineage>
        <taxon>Bacteria</taxon>
        <taxon>Bacillati</taxon>
        <taxon>Bacillota</taxon>
        <taxon>Clostridia</taxon>
        <taxon>Eubacteriales</taxon>
        <taxon>Eubacteriaceae</taxon>
        <taxon>Eubacteriaceae incertae sedis</taxon>
        <taxon>Candidatus Allocopromorpha</taxon>
    </lineage>
</organism>
<name>A0A9D1I3I6_9FIRM</name>
<evidence type="ECO:0000313" key="1">
    <source>
        <dbReference type="EMBL" id="HIU26250.1"/>
    </source>
</evidence>
<dbReference type="EMBL" id="DVMP01000133">
    <property type="protein sequence ID" value="HIU26250.1"/>
    <property type="molecule type" value="Genomic_DNA"/>
</dbReference>
<reference evidence="1" key="2">
    <citation type="journal article" date="2021" name="PeerJ">
        <title>Extensive microbial diversity within the chicken gut microbiome revealed by metagenomics and culture.</title>
        <authorList>
            <person name="Gilroy R."/>
            <person name="Ravi A."/>
            <person name="Getino M."/>
            <person name="Pursley I."/>
            <person name="Horton D.L."/>
            <person name="Alikhan N.F."/>
            <person name="Baker D."/>
            <person name="Gharbi K."/>
            <person name="Hall N."/>
            <person name="Watson M."/>
            <person name="Adriaenssens E.M."/>
            <person name="Foster-Nyarko E."/>
            <person name="Jarju S."/>
            <person name="Secka A."/>
            <person name="Antonio M."/>
            <person name="Oren A."/>
            <person name="Chaudhuri R.R."/>
            <person name="La Ragione R."/>
            <person name="Hildebrand F."/>
            <person name="Pallen M.J."/>
        </authorList>
    </citation>
    <scope>NUCLEOTIDE SEQUENCE</scope>
    <source>
        <strain evidence="1">ChiHcec3-6078</strain>
    </source>
</reference>
<dbReference type="AlphaFoldDB" id="A0A9D1I3I6"/>
<sequence length="228" mass="26839">MAERLRVTELSRDFVFIEEREYIFSQPEEQEIYSGDIDRIVLERWEEVLEDALYDLDEEPVFLFLSERDLRLFSVVKGKLNIHTGALGYYSLEAMVRLADSLEGEGEMKLIRDRLKEEYETSRSGGSSDRWGIEGKIKETCRRFGMKAEIKAGTVYVTTYGGEWYFSYNDRPITLYHKNAVPVKDRDGKLKRHFHVQKVDLYSPLHALAYIRNHERAEERRIMGRPGR</sequence>